<name>A0A166UBL5_9GAMM</name>
<dbReference type="InterPro" id="IPR004358">
    <property type="entry name" value="Sig_transdc_His_kin-like_C"/>
</dbReference>
<dbReference type="PATRIC" id="fig|1365250.3.peg.5167"/>
<feature type="domain" description="Histidine kinase" evidence="5">
    <location>
        <begin position="343"/>
        <end position="594"/>
    </location>
</feature>
<organism evidence="6 7">
    <name type="scientific">Pseudoalteromonas luteoviolacea DSM 6061</name>
    <dbReference type="NCBI Taxonomy" id="1365250"/>
    <lineage>
        <taxon>Bacteria</taxon>
        <taxon>Pseudomonadati</taxon>
        <taxon>Pseudomonadota</taxon>
        <taxon>Gammaproteobacteria</taxon>
        <taxon>Alteromonadales</taxon>
        <taxon>Pseudoalteromonadaceae</taxon>
        <taxon>Pseudoalteromonas</taxon>
    </lineage>
</organism>
<comment type="catalytic activity">
    <reaction evidence="1">
        <text>ATP + protein L-histidine = ADP + protein N-phospho-L-histidine.</text>
        <dbReference type="EC" id="2.7.13.3"/>
    </reaction>
</comment>
<keyword evidence="4" id="KW-0175">Coiled coil</keyword>
<sequence length="599" mass="67276">MENSVNQMVVVVGPESEELDKVLTQLQIQVHRADTFKLFKKAFRKHRPGVLILHVNDSTSEELASQVLSHIRVGLQDKDTTFIVAHPPQHMPDALNWIEEYSIASFITLSSEKLAINQSVIERNIKAWQRFVQVTEQHQAESNLLMSVAHLHRNNNNVNEVMLQFMQALSSIACASAQCRIKINAQGEGTLTSYAPDINTLESALTQAFQLPTLPAYLHRALKEKKPQIDLLPSAEAFSLLGQILSLKLSSYLIFPIVVYGKVLELMVFFIDESAMESVSMRQIDVISKAAEQLTMLLERKESERRLKKQCTRLKSALIELKETQEQLAHSEKMATVGQFAAGIAHEINNPLSFVLSNFGSMDNYLDSILNLQNLHDQFLSAVEMGNQHRRDEIKDEITHYRGQSEIDFIYDDMREIVAQSQMGLSRVSEIIKDLQSFHGKSKQSQLDLKTLLAQSLTLLRSTEPSDIPIKTAFSHQSEIISNAGFIQQILTNLIKNAYQILEINEISEPIIEVSSEEQGDNIYISVKDNGPGISLEQQKRVFDPFYTTKTVGEGTGLGLAVSYNLSKRLGGSLLIDSQLNKYCKFTLVLPINADGSPH</sequence>
<dbReference type="Gene3D" id="3.30.565.10">
    <property type="entry name" value="Histidine kinase-like ATPase, C-terminal domain"/>
    <property type="match status" value="1"/>
</dbReference>
<gene>
    <name evidence="6" type="ORF">N475_05575</name>
</gene>
<dbReference type="RefSeq" id="WP_063366130.1">
    <property type="nucleotide sequence ID" value="NZ_AQHB01000049.1"/>
</dbReference>
<evidence type="ECO:0000256" key="1">
    <source>
        <dbReference type="ARBA" id="ARBA00000085"/>
    </source>
</evidence>
<reference evidence="6 7" key="1">
    <citation type="submission" date="2013-07" db="EMBL/GenBank/DDBJ databases">
        <title>Comparative Genomic and Metabolomic Analysis of Twelve Strains of Pseudoalteromonas luteoviolacea.</title>
        <authorList>
            <person name="Vynne N.G."/>
            <person name="Mansson M."/>
            <person name="Gram L."/>
        </authorList>
    </citation>
    <scope>NUCLEOTIDE SEQUENCE [LARGE SCALE GENOMIC DNA]</scope>
    <source>
        <strain evidence="6 7">DSM 6061</strain>
    </source>
</reference>
<dbReference type="InterPro" id="IPR036097">
    <property type="entry name" value="HisK_dim/P_sf"/>
</dbReference>
<proteinExistence type="predicted"/>
<dbReference type="CDD" id="cd00082">
    <property type="entry name" value="HisKA"/>
    <property type="match status" value="1"/>
</dbReference>
<dbReference type="SUPFAM" id="SSF55874">
    <property type="entry name" value="ATPase domain of HSP90 chaperone/DNA topoisomerase II/histidine kinase"/>
    <property type="match status" value="1"/>
</dbReference>
<evidence type="ECO:0000313" key="7">
    <source>
        <dbReference type="Proteomes" id="UP000076643"/>
    </source>
</evidence>
<dbReference type="InterPro" id="IPR003594">
    <property type="entry name" value="HATPase_dom"/>
</dbReference>
<evidence type="ECO:0000313" key="6">
    <source>
        <dbReference type="EMBL" id="KZN29768.1"/>
    </source>
</evidence>
<protein>
    <recommendedName>
        <fullName evidence="2">histidine kinase</fullName>
        <ecNumber evidence="2">2.7.13.3</ecNumber>
    </recommendedName>
</protein>
<evidence type="ECO:0000259" key="5">
    <source>
        <dbReference type="PROSITE" id="PS50109"/>
    </source>
</evidence>
<dbReference type="SUPFAM" id="SSF47384">
    <property type="entry name" value="Homodimeric domain of signal transducing histidine kinase"/>
    <property type="match status" value="1"/>
</dbReference>
<dbReference type="SMART" id="SM00387">
    <property type="entry name" value="HATPase_c"/>
    <property type="match status" value="1"/>
</dbReference>
<feature type="coiled-coil region" evidence="4">
    <location>
        <begin position="304"/>
        <end position="334"/>
    </location>
</feature>
<keyword evidence="7" id="KW-1185">Reference proteome</keyword>
<evidence type="ECO:0000256" key="4">
    <source>
        <dbReference type="SAM" id="Coils"/>
    </source>
</evidence>
<evidence type="ECO:0000256" key="3">
    <source>
        <dbReference type="ARBA" id="ARBA00022553"/>
    </source>
</evidence>
<keyword evidence="3" id="KW-0597">Phosphoprotein</keyword>
<dbReference type="Gene3D" id="1.10.287.130">
    <property type="match status" value="1"/>
</dbReference>
<dbReference type="InterPro" id="IPR003661">
    <property type="entry name" value="HisK_dim/P_dom"/>
</dbReference>
<dbReference type="EMBL" id="AUYB01000158">
    <property type="protein sequence ID" value="KZN29768.1"/>
    <property type="molecule type" value="Genomic_DNA"/>
</dbReference>
<dbReference type="PANTHER" id="PTHR43065">
    <property type="entry name" value="SENSOR HISTIDINE KINASE"/>
    <property type="match status" value="1"/>
</dbReference>
<dbReference type="Proteomes" id="UP000076643">
    <property type="component" value="Unassembled WGS sequence"/>
</dbReference>
<dbReference type="PANTHER" id="PTHR43065:SF42">
    <property type="entry name" value="TWO-COMPONENT SENSOR PPRA"/>
    <property type="match status" value="1"/>
</dbReference>
<dbReference type="PRINTS" id="PR00344">
    <property type="entry name" value="BCTRLSENSOR"/>
</dbReference>
<dbReference type="AlphaFoldDB" id="A0A166UBL5"/>
<dbReference type="Pfam" id="PF02518">
    <property type="entry name" value="HATPase_c"/>
    <property type="match status" value="1"/>
</dbReference>
<dbReference type="PROSITE" id="PS50109">
    <property type="entry name" value="HIS_KIN"/>
    <property type="match status" value="1"/>
</dbReference>
<accession>A0A166UBL5</accession>
<evidence type="ECO:0000256" key="2">
    <source>
        <dbReference type="ARBA" id="ARBA00012438"/>
    </source>
</evidence>
<dbReference type="InterPro" id="IPR005467">
    <property type="entry name" value="His_kinase_dom"/>
</dbReference>
<dbReference type="InterPro" id="IPR036890">
    <property type="entry name" value="HATPase_C_sf"/>
</dbReference>
<dbReference type="EC" id="2.7.13.3" evidence="2"/>
<dbReference type="GO" id="GO:0000155">
    <property type="term" value="F:phosphorelay sensor kinase activity"/>
    <property type="evidence" value="ECO:0007669"/>
    <property type="project" value="InterPro"/>
</dbReference>
<comment type="caution">
    <text evidence="6">The sequence shown here is derived from an EMBL/GenBank/DDBJ whole genome shotgun (WGS) entry which is preliminary data.</text>
</comment>